<reference evidence="2 3" key="1">
    <citation type="submission" date="2019-03" db="EMBL/GenBank/DDBJ databases">
        <title>Genomic Encyclopedia of Type Strains, Phase IV (KMG-IV): sequencing the most valuable type-strain genomes for metagenomic binning, comparative biology and taxonomic classification.</title>
        <authorList>
            <person name="Goeker M."/>
        </authorList>
    </citation>
    <scope>NUCLEOTIDE SEQUENCE [LARGE SCALE GENOMIC DNA]</scope>
    <source>
        <strain evidence="2 3">DSM 28404</strain>
    </source>
</reference>
<evidence type="ECO:0000313" key="3">
    <source>
        <dbReference type="Proteomes" id="UP000295763"/>
    </source>
</evidence>
<comment type="similarity">
    <text evidence="1">Belongs to the HupJ family.</text>
</comment>
<gene>
    <name evidence="2" type="ORF">EDC44_1155</name>
</gene>
<dbReference type="Gene3D" id="3.30.1460.40">
    <property type="entry name" value="[NiFe]-hydrogenase assembly chaperone, HybE"/>
    <property type="match status" value="1"/>
</dbReference>
<sequence>MYKQENLKQETWQKETALTDYCDGFETDPSSLLQAAIEQTVVNMQDLPFFHAAVQCYCPKAVLFENQWITTIVAPWMISLVILPGPQQQWPIRELGEKLIVELPYKKLTFTVSGMAEIPQYLSCSLHSPLDKSLTNAQARQLAKDCLTMALSLPIKQHTENSLKNENRRHIFKNMLTN</sequence>
<comment type="caution">
    <text evidence="2">The sequence shown here is derived from an EMBL/GenBank/DDBJ whole genome shotgun (WGS) entry which is preliminary data.</text>
</comment>
<dbReference type="NCBIfam" id="NF007776">
    <property type="entry name" value="PRK10465.1"/>
    <property type="match status" value="1"/>
</dbReference>
<dbReference type="Proteomes" id="UP000295763">
    <property type="component" value="Unassembled WGS sequence"/>
</dbReference>
<dbReference type="OrthoDB" id="6485044at2"/>
<dbReference type="InterPro" id="IPR038530">
    <property type="entry name" value="NiFe-hyd_HybE_sf"/>
</dbReference>
<dbReference type="AlphaFoldDB" id="A0A4R2TIS3"/>
<dbReference type="EMBL" id="SLYB01000015">
    <property type="protein sequence ID" value="TCP94702.1"/>
    <property type="molecule type" value="Genomic_DNA"/>
</dbReference>
<keyword evidence="3" id="KW-1185">Reference proteome</keyword>
<proteinExistence type="inferred from homology"/>
<evidence type="ECO:0000313" key="2">
    <source>
        <dbReference type="EMBL" id="TCP94702.1"/>
    </source>
</evidence>
<evidence type="ECO:0000256" key="1">
    <source>
        <dbReference type="ARBA" id="ARBA00006532"/>
    </source>
</evidence>
<dbReference type="RefSeq" id="WP_131977144.1">
    <property type="nucleotide sequence ID" value="NZ_SLYB01000015.1"/>
</dbReference>
<organism evidence="2 3">
    <name type="scientific">Cricetibacter osteomyelitidis</name>
    <dbReference type="NCBI Taxonomy" id="1521931"/>
    <lineage>
        <taxon>Bacteria</taxon>
        <taxon>Pseudomonadati</taxon>
        <taxon>Pseudomonadota</taxon>
        <taxon>Gammaproteobacteria</taxon>
        <taxon>Pasteurellales</taxon>
        <taxon>Pasteurellaceae</taxon>
        <taxon>Cricetibacter</taxon>
    </lineage>
</organism>
<protein>
    <submittedName>
        <fullName evidence="2">Tat proofreading chaperone HybE</fullName>
    </submittedName>
</protein>
<dbReference type="InterPro" id="IPR023994">
    <property type="entry name" value="NiFe-hyd_HybE"/>
</dbReference>
<dbReference type="NCBIfam" id="TIGR03993">
    <property type="entry name" value="hydrog_HybE"/>
    <property type="match status" value="1"/>
</dbReference>
<dbReference type="Pfam" id="PF11939">
    <property type="entry name" value="NiFe-hyd_HybE"/>
    <property type="match status" value="1"/>
</dbReference>
<accession>A0A4R2TIS3</accession>
<name>A0A4R2TIS3_9PAST</name>